<evidence type="ECO:0000313" key="4">
    <source>
        <dbReference type="Proteomes" id="UP000078516"/>
    </source>
</evidence>
<sequence>MYRSIGPAEFYQETKKKSIPVIDVRESVEYQMGHVPNAESFPLSELEAASSQLKKEKTYYVICQSGGRSATACNWLASQGFDVINVMGGTSAWPDRLV</sequence>
<dbReference type="Proteomes" id="UP000321361">
    <property type="component" value="Unassembled WGS sequence"/>
</dbReference>
<dbReference type="AlphaFoldDB" id="A0A179EV85"/>
<evidence type="ECO:0000313" key="5">
    <source>
        <dbReference type="Proteomes" id="UP000321361"/>
    </source>
</evidence>
<dbReference type="EMBL" id="BJUG01000005">
    <property type="protein sequence ID" value="GEK36918.1"/>
    <property type="molecule type" value="Genomic_DNA"/>
</dbReference>
<reference evidence="2 5" key="2">
    <citation type="submission" date="2019-07" db="EMBL/GenBank/DDBJ databases">
        <title>Whole genome shotgun sequence of Enterococcus thailandicus NBRC 101867.</title>
        <authorList>
            <person name="Hosoyama A."/>
            <person name="Uohara A."/>
            <person name="Ohji S."/>
            <person name="Ichikawa N."/>
        </authorList>
    </citation>
    <scope>NUCLEOTIDE SEQUENCE [LARGE SCALE GENOMIC DNA]</scope>
    <source>
        <strain evidence="2 5">NBRC 101867</strain>
    </source>
</reference>
<name>A0A179EV85_ENTTH</name>
<dbReference type="Gene3D" id="3.40.250.10">
    <property type="entry name" value="Rhodanese-like domain"/>
    <property type="match status" value="1"/>
</dbReference>
<dbReference type="OrthoDB" id="9800872at2"/>
<evidence type="ECO:0000313" key="2">
    <source>
        <dbReference type="EMBL" id="GEK36918.1"/>
    </source>
</evidence>
<dbReference type="Pfam" id="PF00581">
    <property type="entry name" value="Rhodanese"/>
    <property type="match status" value="1"/>
</dbReference>
<organism evidence="3 4">
    <name type="scientific">Enterococcus thailandicus</name>
    <dbReference type="NCBI Taxonomy" id="417368"/>
    <lineage>
        <taxon>Bacteria</taxon>
        <taxon>Bacillati</taxon>
        <taxon>Bacillota</taxon>
        <taxon>Bacilli</taxon>
        <taxon>Lactobacillales</taxon>
        <taxon>Enterococcaceae</taxon>
        <taxon>Enterococcus</taxon>
    </lineage>
</organism>
<dbReference type="PANTHER" id="PTHR43031">
    <property type="entry name" value="FAD-DEPENDENT OXIDOREDUCTASE"/>
    <property type="match status" value="1"/>
</dbReference>
<dbReference type="InterPro" id="IPR050229">
    <property type="entry name" value="GlpE_sulfurtransferase"/>
</dbReference>
<dbReference type="InterPro" id="IPR036873">
    <property type="entry name" value="Rhodanese-like_dom_sf"/>
</dbReference>
<dbReference type="PROSITE" id="PS50206">
    <property type="entry name" value="RHODANESE_3"/>
    <property type="match status" value="1"/>
</dbReference>
<keyword evidence="4" id="KW-1185">Reference proteome</keyword>
<dbReference type="SMART" id="SM00450">
    <property type="entry name" value="RHOD"/>
    <property type="match status" value="1"/>
</dbReference>
<feature type="domain" description="Rhodanese" evidence="1">
    <location>
        <begin position="15"/>
        <end position="96"/>
    </location>
</feature>
<accession>A0A179EV85</accession>
<dbReference type="PANTHER" id="PTHR43031:SF17">
    <property type="entry name" value="SULFURTRANSFERASE YTWF-RELATED"/>
    <property type="match status" value="1"/>
</dbReference>
<evidence type="ECO:0000313" key="3">
    <source>
        <dbReference type="EMBL" id="OAQ56779.1"/>
    </source>
</evidence>
<dbReference type="CDD" id="cd00158">
    <property type="entry name" value="RHOD"/>
    <property type="match status" value="1"/>
</dbReference>
<dbReference type="InterPro" id="IPR001763">
    <property type="entry name" value="Rhodanese-like_dom"/>
</dbReference>
<gene>
    <name evidence="3" type="ORF">A6E74_11640</name>
    <name evidence="2" type="ORF">ETH01_12050</name>
</gene>
<dbReference type="EMBL" id="LWMN01000002">
    <property type="protein sequence ID" value="OAQ56779.1"/>
    <property type="molecule type" value="Genomic_DNA"/>
</dbReference>
<reference evidence="3 4" key="1">
    <citation type="submission" date="2016-04" db="EMBL/GenBank/DDBJ databases">
        <title>Draft genome of an Enterococcus thailandicus strain isolated from bovine feces.</title>
        <authorList>
            <person name="Beukers A.G."/>
            <person name="Zaheer R."/>
            <person name="Goji N."/>
            <person name="Cook S.R."/>
            <person name="Amoako K."/>
            <person name="Chaves A.V."/>
            <person name="Ward M.P."/>
            <person name="Mcallister T.A."/>
        </authorList>
    </citation>
    <scope>NUCLEOTIDE SEQUENCE [LARGE SCALE GENOMIC DNA]</scope>
    <source>
        <strain evidence="3 4">F0711D 46</strain>
    </source>
</reference>
<dbReference type="Proteomes" id="UP000078516">
    <property type="component" value="Unassembled WGS sequence"/>
</dbReference>
<protein>
    <submittedName>
        <fullName evidence="2">Rhodanese-like domain-containing protein</fullName>
    </submittedName>
</protein>
<evidence type="ECO:0000259" key="1">
    <source>
        <dbReference type="PROSITE" id="PS50206"/>
    </source>
</evidence>
<proteinExistence type="predicted"/>
<dbReference type="RefSeq" id="WP_067481486.1">
    <property type="nucleotide sequence ID" value="NZ_BJUG01000005.1"/>
</dbReference>
<comment type="caution">
    <text evidence="3">The sequence shown here is derived from an EMBL/GenBank/DDBJ whole genome shotgun (WGS) entry which is preliminary data.</text>
</comment>
<dbReference type="SUPFAM" id="SSF52821">
    <property type="entry name" value="Rhodanese/Cell cycle control phosphatase"/>
    <property type="match status" value="1"/>
</dbReference>